<sequence>MAEMGSPFAESPLFHSACHEVCHFTGEFSLTTLYFFQFPNDRVTEVLAHFCFGETVDPIEIGYRGFCVINIEHDAILLGGLL</sequence>
<proteinExistence type="predicted"/>
<reference evidence="1" key="1">
    <citation type="submission" date="2019-08" db="EMBL/GenBank/DDBJ databases">
        <authorList>
            <person name="Kucharzyk K."/>
            <person name="Murdoch R.W."/>
            <person name="Higgins S."/>
            <person name="Loffler F."/>
        </authorList>
    </citation>
    <scope>NUCLEOTIDE SEQUENCE</scope>
</reference>
<name>A0A645ASJ0_9ZZZZ</name>
<protein>
    <submittedName>
        <fullName evidence="1">Uncharacterized protein</fullName>
    </submittedName>
</protein>
<comment type="caution">
    <text evidence="1">The sequence shown here is derived from an EMBL/GenBank/DDBJ whole genome shotgun (WGS) entry which is preliminary data.</text>
</comment>
<dbReference type="EMBL" id="VSSQ01013914">
    <property type="protein sequence ID" value="MPM52554.1"/>
    <property type="molecule type" value="Genomic_DNA"/>
</dbReference>
<accession>A0A645ASJ0</accession>
<dbReference type="AlphaFoldDB" id="A0A645ASJ0"/>
<gene>
    <name evidence="1" type="ORF">SDC9_99314</name>
</gene>
<organism evidence="1">
    <name type="scientific">bioreactor metagenome</name>
    <dbReference type="NCBI Taxonomy" id="1076179"/>
    <lineage>
        <taxon>unclassified sequences</taxon>
        <taxon>metagenomes</taxon>
        <taxon>ecological metagenomes</taxon>
    </lineage>
</organism>
<evidence type="ECO:0000313" key="1">
    <source>
        <dbReference type="EMBL" id="MPM52554.1"/>
    </source>
</evidence>